<proteinExistence type="predicted"/>
<gene>
    <name evidence="2" type="ORF">pipiens_004722</name>
</gene>
<dbReference type="InterPro" id="IPR036691">
    <property type="entry name" value="Endo/exonu/phosph_ase_sf"/>
</dbReference>
<comment type="caution">
    <text evidence="2">The sequence shown here is derived from an EMBL/GenBank/DDBJ whole genome shotgun (WGS) entry which is preliminary data.</text>
</comment>
<dbReference type="PANTHER" id="PTHR33395">
    <property type="entry name" value="TRANSCRIPTASE, PUTATIVE-RELATED-RELATED"/>
    <property type="match status" value="1"/>
</dbReference>
<evidence type="ECO:0000313" key="2">
    <source>
        <dbReference type="EMBL" id="KAL1375225.1"/>
    </source>
</evidence>
<keyword evidence="3" id="KW-1185">Reference proteome</keyword>
<dbReference type="Gene3D" id="3.60.10.10">
    <property type="entry name" value="Endonuclease/exonuclease/phosphatase"/>
    <property type="match status" value="1"/>
</dbReference>
<dbReference type="AlphaFoldDB" id="A0ABD1CG02"/>
<dbReference type="EMBL" id="JBEHCU010012670">
    <property type="protein sequence ID" value="KAL1375225.1"/>
    <property type="molecule type" value="Genomic_DNA"/>
</dbReference>
<sequence length="877" mass="97503">MICAKVDYPLLDQLALYEGNMFWMCDTCAANFANRIFPADTFRPAPAASGAPDALSSLQADVSELKAAILSLTAKIDKQPSQRPTTPLKPRGFKNGSQFARTPKHRRNGTAVGGPVTYANCGREPKTLNVTMQTVDISDEGGDELLHLYLSAFEPTTSEDDVAQLVREFLDMEDSPKVQKLVPKGKDLSTLSFVSFKVSVRPELKQVAFAHGTWPENFTVREFEGRTKNVVTLSGKSAVIKPLVVTGNPIAPRLESGTEDMDTSTTPSGPPVAVNSTPPRHLTIYYQNIRGMRTKTEKLRLALMSSDYDVVVLTETWLHGNILDSEFSANYKIFRLDRNTATSSAARGGGALVAVKSDLGAREVELANCERLEQSTVRINFHSFSLFVCGIYVRPRTTPDVYTLHAESVQQILEKATDQDVVVVVGDYNLPDLVWVFDEDVGGFLPANASSDAEVALTESFLANGLVQINFLLNNSNRLLDLAFVNDAAAFELLQPPNSLLPIDAPHPPFVLKLEICAHTPASESIDPVAEEFDFKRCNFETLNSRLEAVDWSTMDTAGSLDDAVTEFYDQLLNVLRDTVPVRARRFRCPSRTPPWWNSQLRNLRNQLRKARKRFVNRSSWGNKVTLSYLETEFAEQQVTSYQNYIAGVQDNLQSNPKNFWSYVKERKQVGEIPTDVSYREEKSTSPEAAANLFARFFETVHSSQDPTVPPEQLNELATYNINLPLLTVSVAEVKKALGSVDAAKGPGPDRIPPSVVKNCCSSLARPVTSIFNRSLSEGAFPSEWKVASITPIHKSGSRAKVENYQTGLWQTHFFSLWPLEWWPLPSRCQHWLYPEGPLEGDPGFFGRNSYQDRCNCGDATRNVTDMVIAECVLEKC</sequence>
<dbReference type="PANTHER" id="PTHR33395:SF22">
    <property type="entry name" value="REVERSE TRANSCRIPTASE DOMAIN-CONTAINING PROTEIN"/>
    <property type="match status" value="1"/>
</dbReference>
<accession>A0ABD1CG02</accession>
<evidence type="ECO:0000313" key="3">
    <source>
        <dbReference type="Proteomes" id="UP001562425"/>
    </source>
</evidence>
<feature type="region of interest" description="Disordered" evidence="1">
    <location>
        <begin position="78"/>
        <end position="116"/>
    </location>
</feature>
<organism evidence="2 3">
    <name type="scientific">Culex pipiens pipiens</name>
    <name type="common">Northern house mosquito</name>
    <dbReference type="NCBI Taxonomy" id="38569"/>
    <lineage>
        <taxon>Eukaryota</taxon>
        <taxon>Metazoa</taxon>
        <taxon>Ecdysozoa</taxon>
        <taxon>Arthropoda</taxon>
        <taxon>Hexapoda</taxon>
        <taxon>Insecta</taxon>
        <taxon>Pterygota</taxon>
        <taxon>Neoptera</taxon>
        <taxon>Endopterygota</taxon>
        <taxon>Diptera</taxon>
        <taxon>Nematocera</taxon>
        <taxon>Culicoidea</taxon>
        <taxon>Culicidae</taxon>
        <taxon>Culicinae</taxon>
        <taxon>Culicini</taxon>
        <taxon>Culex</taxon>
        <taxon>Culex</taxon>
    </lineage>
</organism>
<reference evidence="2 3" key="1">
    <citation type="submission" date="2024-05" db="EMBL/GenBank/DDBJ databases">
        <title>Culex pipiens pipiens assembly and annotation.</title>
        <authorList>
            <person name="Alout H."/>
            <person name="Durand T."/>
        </authorList>
    </citation>
    <scope>NUCLEOTIDE SEQUENCE [LARGE SCALE GENOMIC DNA]</scope>
    <source>
        <strain evidence="2">HA-2024</strain>
        <tissue evidence="2">Whole body</tissue>
    </source>
</reference>
<evidence type="ECO:0000256" key="1">
    <source>
        <dbReference type="SAM" id="MobiDB-lite"/>
    </source>
</evidence>
<name>A0ABD1CG02_CULPP</name>
<dbReference type="SUPFAM" id="SSF56219">
    <property type="entry name" value="DNase I-like"/>
    <property type="match status" value="1"/>
</dbReference>
<feature type="region of interest" description="Disordered" evidence="1">
    <location>
        <begin position="252"/>
        <end position="277"/>
    </location>
</feature>
<protein>
    <recommendedName>
        <fullName evidence="4">Endonuclease/exonuclease/phosphatase domain-containing protein</fullName>
    </recommendedName>
</protein>
<evidence type="ECO:0008006" key="4">
    <source>
        <dbReference type="Google" id="ProtNLM"/>
    </source>
</evidence>
<dbReference type="Proteomes" id="UP001562425">
    <property type="component" value="Unassembled WGS sequence"/>
</dbReference>